<organism evidence="2 3">
    <name type="scientific">Sphingomonas swuensis</name>
    <dbReference type="NCBI Taxonomy" id="977800"/>
    <lineage>
        <taxon>Bacteria</taxon>
        <taxon>Pseudomonadati</taxon>
        <taxon>Pseudomonadota</taxon>
        <taxon>Alphaproteobacteria</taxon>
        <taxon>Sphingomonadales</taxon>
        <taxon>Sphingomonadaceae</taxon>
        <taxon>Sphingomonas</taxon>
    </lineage>
</organism>
<sequence length="98" mass="10208">MLYGVLAGFSVIPAAAEARGTTAFEILGRQPALAIATSGGKQVAKAKRPAPEPFLTPSTTTPTVLCDLRPHLTEGREPSARGTARISLPYRARAPPAV</sequence>
<proteinExistence type="predicted"/>
<evidence type="ECO:0000313" key="2">
    <source>
        <dbReference type="EMBL" id="GAA4012527.1"/>
    </source>
</evidence>
<reference evidence="3" key="1">
    <citation type="journal article" date="2019" name="Int. J. Syst. Evol. Microbiol.">
        <title>The Global Catalogue of Microorganisms (GCM) 10K type strain sequencing project: providing services to taxonomists for standard genome sequencing and annotation.</title>
        <authorList>
            <consortium name="The Broad Institute Genomics Platform"/>
            <consortium name="The Broad Institute Genome Sequencing Center for Infectious Disease"/>
            <person name="Wu L."/>
            <person name="Ma J."/>
        </authorList>
    </citation>
    <scope>NUCLEOTIDE SEQUENCE [LARGE SCALE GENOMIC DNA]</scope>
    <source>
        <strain evidence="3">JCM 17563</strain>
    </source>
</reference>
<feature type="region of interest" description="Disordered" evidence="1">
    <location>
        <begin position="39"/>
        <end position="98"/>
    </location>
</feature>
<feature type="compositionally biased region" description="Basic and acidic residues" evidence="1">
    <location>
        <begin position="68"/>
        <end position="79"/>
    </location>
</feature>
<dbReference type="EMBL" id="BAABBQ010000001">
    <property type="protein sequence ID" value="GAA4012527.1"/>
    <property type="molecule type" value="Genomic_DNA"/>
</dbReference>
<gene>
    <name evidence="2" type="ORF">GCM10022280_08030</name>
</gene>
<evidence type="ECO:0000313" key="3">
    <source>
        <dbReference type="Proteomes" id="UP001500235"/>
    </source>
</evidence>
<dbReference type="RefSeq" id="WP_344706096.1">
    <property type="nucleotide sequence ID" value="NZ_BAABBQ010000001.1"/>
</dbReference>
<name>A0ABP7SJB2_9SPHN</name>
<comment type="caution">
    <text evidence="2">The sequence shown here is derived from an EMBL/GenBank/DDBJ whole genome shotgun (WGS) entry which is preliminary data.</text>
</comment>
<accession>A0ABP7SJB2</accession>
<keyword evidence="3" id="KW-1185">Reference proteome</keyword>
<dbReference type="Proteomes" id="UP001500235">
    <property type="component" value="Unassembled WGS sequence"/>
</dbReference>
<evidence type="ECO:0000256" key="1">
    <source>
        <dbReference type="SAM" id="MobiDB-lite"/>
    </source>
</evidence>
<protein>
    <submittedName>
        <fullName evidence="2">Uncharacterized protein</fullName>
    </submittedName>
</protein>